<feature type="domain" description="Spore coat protein U/FanG" evidence="2">
    <location>
        <begin position="194"/>
        <end position="332"/>
    </location>
</feature>
<dbReference type="EMBL" id="VIVL01000004">
    <property type="protein sequence ID" value="TWD86083.1"/>
    <property type="molecule type" value="Genomic_DNA"/>
</dbReference>
<evidence type="ECO:0000313" key="4">
    <source>
        <dbReference type="Proteomes" id="UP000319722"/>
    </source>
</evidence>
<organism evidence="3 4">
    <name type="scientific">Variovorax beijingensis</name>
    <dbReference type="NCBI Taxonomy" id="2496117"/>
    <lineage>
        <taxon>Bacteria</taxon>
        <taxon>Pseudomonadati</taxon>
        <taxon>Pseudomonadota</taxon>
        <taxon>Betaproteobacteria</taxon>
        <taxon>Burkholderiales</taxon>
        <taxon>Comamonadaceae</taxon>
        <taxon>Variovorax</taxon>
    </lineage>
</organism>
<dbReference type="Pfam" id="PF05229">
    <property type="entry name" value="SCPU"/>
    <property type="match status" value="2"/>
</dbReference>
<proteinExistence type="predicted"/>
<keyword evidence="3" id="KW-0167">Capsid protein</keyword>
<dbReference type="AlphaFoldDB" id="A0A561C4K7"/>
<dbReference type="SMART" id="SM00972">
    <property type="entry name" value="SCPU"/>
    <property type="match status" value="2"/>
</dbReference>
<evidence type="ECO:0000259" key="2">
    <source>
        <dbReference type="Pfam" id="PF05229"/>
    </source>
</evidence>
<sequence length="335" mass="34643">MSFLTRTLGALRLPLFCMLLWWLPVGSAQAQVSCTASMSNVAFGTVELVDGSTPPSTTATLDYTCTNSGNNTVFVRACFNIGDGDEGLTNFNPRVMKSGTNSLKFQLYQGTSNTIWGSNGNALVPSPFVATLTIARRSSVPGSATMRGELLALQGTVPPGSYQDSFGGIHTSITLSSSTNSMPTNCNTGASDNFPFVVSATIPKSCLVTADPLNFGSIDGLPGAANADQTSTVNVTCTTATAYKVALSPSNGSTTGAGAMTPTGGVPGNTDTVPYRLYSNAARTAPWGNVIDTNTVASTGNGLAQALTVYGRVLGSSLNVRPDSYRDTVTVTVTY</sequence>
<dbReference type="Proteomes" id="UP000319722">
    <property type="component" value="Unassembled WGS sequence"/>
</dbReference>
<name>A0A561C4K7_9BURK</name>
<protein>
    <submittedName>
        <fullName evidence="3">Spore coat protein U-like protein</fullName>
    </submittedName>
</protein>
<reference evidence="3 4" key="1">
    <citation type="submission" date="2019-06" db="EMBL/GenBank/DDBJ databases">
        <title>Sorghum-associated microbial communities from plants grown in Nebraska, USA.</title>
        <authorList>
            <person name="Schachtman D."/>
        </authorList>
    </citation>
    <scope>NUCLEOTIDE SEQUENCE [LARGE SCALE GENOMIC DNA]</scope>
    <source>
        <strain evidence="3 4">T529</strain>
    </source>
</reference>
<dbReference type="InterPro" id="IPR053167">
    <property type="entry name" value="Spore_coat_component"/>
</dbReference>
<dbReference type="RefSeq" id="WP_145743059.1">
    <property type="nucleotide sequence ID" value="NZ_VIVL01000004.1"/>
</dbReference>
<dbReference type="OrthoDB" id="5382609at2"/>
<feature type="domain" description="Spore coat protein U/FanG" evidence="2">
    <location>
        <begin position="27"/>
        <end position="165"/>
    </location>
</feature>
<keyword evidence="3" id="KW-0946">Virion</keyword>
<comment type="caution">
    <text evidence="3">The sequence shown here is derived from an EMBL/GenBank/DDBJ whole genome shotgun (WGS) entry which is preliminary data.</text>
</comment>
<dbReference type="PANTHER" id="PTHR37089:SF4">
    <property type="entry name" value="EXPORTED PROTEIN"/>
    <property type="match status" value="1"/>
</dbReference>
<accession>A0A561C4K7</accession>
<evidence type="ECO:0000256" key="1">
    <source>
        <dbReference type="SAM" id="SignalP"/>
    </source>
</evidence>
<keyword evidence="1" id="KW-0732">Signal</keyword>
<dbReference type="PANTHER" id="PTHR37089">
    <property type="entry name" value="PROTEIN U-RELATED"/>
    <property type="match status" value="1"/>
</dbReference>
<gene>
    <name evidence="3" type="ORF">FB547_10425</name>
</gene>
<feature type="signal peptide" evidence="1">
    <location>
        <begin position="1"/>
        <end position="30"/>
    </location>
</feature>
<dbReference type="InterPro" id="IPR007893">
    <property type="entry name" value="Spore_coat_U/FanG"/>
</dbReference>
<evidence type="ECO:0000313" key="3">
    <source>
        <dbReference type="EMBL" id="TWD86083.1"/>
    </source>
</evidence>
<feature type="chain" id="PRO_5022003273" evidence="1">
    <location>
        <begin position="31"/>
        <end position="335"/>
    </location>
</feature>